<evidence type="ECO:0000313" key="2">
    <source>
        <dbReference type="Proteomes" id="UP001162501"/>
    </source>
</evidence>
<dbReference type="Proteomes" id="UP001162501">
    <property type="component" value="Chromosome 34"/>
</dbReference>
<accession>A0ACB1MJM2</accession>
<dbReference type="EMBL" id="OZ243562">
    <property type="protein sequence ID" value="CAN0500499.1"/>
    <property type="molecule type" value="Genomic_DNA"/>
</dbReference>
<gene>
    <name evidence="1" type="ORF">MRATA1EN22A_LOCUS22255</name>
</gene>
<organism evidence="1 2">
    <name type="scientific">Rangifer tarandus platyrhynchus</name>
    <name type="common">Svalbard reindeer</name>
    <dbReference type="NCBI Taxonomy" id="3082113"/>
    <lineage>
        <taxon>Eukaryota</taxon>
        <taxon>Metazoa</taxon>
        <taxon>Chordata</taxon>
        <taxon>Craniata</taxon>
        <taxon>Vertebrata</taxon>
        <taxon>Euteleostomi</taxon>
        <taxon>Mammalia</taxon>
        <taxon>Eutheria</taxon>
        <taxon>Laurasiatheria</taxon>
        <taxon>Artiodactyla</taxon>
        <taxon>Ruminantia</taxon>
        <taxon>Pecora</taxon>
        <taxon>Cervidae</taxon>
        <taxon>Odocoileinae</taxon>
        <taxon>Rangifer</taxon>
    </lineage>
</organism>
<reference evidence="1" key="1">
    <citation type="submission" date="2025-03" db="EMBL/GenBank/DDBJ databases">
        <authorList>
            <consortium name="ELIXIR-Norway"/>
            <consortium name="Elixir Norway"/>
        </authorList>
    </citation>
    <scope>NUCLEOTIDE SEQUENCE</scope>
</reference>
<protein>
    <submittedName>
        <fullName evidence="1">Uncharacterized protein</fullName>
    </submittedName>
</protein>
<proteinExistence type="predicted"/>
<evidence type="ECO:0000313" key="1">
    <source>
        <dbReference type="EMBL" id="CAN0500499.1"/>
    </source>
</evidence>
<name>A0ACB1MJM2_RANTA</name>
<sequence>MLGPLLATVELSPCPRREPGFAFDRQANRCESRFEVGPERLGSGWSRPWSGPPAGIWLAAGELTVYAEGQSVPLSTPESQSLTL</sequence>